<dbReference type="PANTHER" id="PTHR32063">
    <property type="match status" value="1"/>
</dbReference>
<feature type="transmembrane region" description="Helical" evidence="1">
    <location>
        <begin position="903"/>
        <end position="924"/>
    </location>
</feature>
<dbReference type="InterPro" id="IPR001036">
    <property type="entry name" value="Acrflvin-R"/>
</dbReference>
<dbReference type="Proteomes" id="UP000095342">
    <property type="component" value="Chromosome"/>
</dbReference>
<dbReference type="AlphaFoldDB" id="A0A1D8K769"/>
<dbReference type="PANTHER" id="PTHR32063:SF24">
    <property type="entry name" value="CATION EFFLUX SYSTEM (ACRB_ACRD_ACRF FAMILY)"/>
    <property type="match status" value="1"/>
</dbReference>
<evidence type="ECO:0000313" key="2">
    <source>
        <dbReference type="EMBL" id="AOV16802.1"/>
    </source>
</evidence>
<reference evidence="2 3" key="1">
    <citation type="submission" date="2016-09" db="EMBL/GenBank/DDBJ databases">
        <title>Acidihalobacter prosperus V6 (DSM14174).</title>
        <authorList>
            <person name="Khaleque H.N."/>
            <person name="Ramsay J.P."/>
            <person name="Murphy R.J.T."/>
            <person name="Kaksonen A.H."/>
            <person name="Boxall N.J."/>
            <person name="Watkin E.L.J."/>
        </authorList>
    </citation>
    <scope>NUCLEOTIDE SEQUENCE [LARGE SCALE GENOMIC DNA]</scope>
    <source>
        <strain evidence="2 3">V6</strain>
    </source>
</reference>
<feature type="transmembrane region" description="Helical" evidence="1">
    <location>
        <begin position="383"/>
        <end position="407"/>
    </location>
</feature>
<keyword evidence="3" id="KW-1185">Reference proteome</keyword>
<dbReference type="SUPFAM" id="SSF82866">
    <property type="entry name" value="Multidrug efflux transporter AcrB transmembrane domain"/>
    <property type="match status" value="2"/>
</dbReference>
<dbReference type="Gene3D" id="3.30.70.1430">
    <property type="entry name" value="Multidrug efflux transporter AcrB pore domain"/>
    <property type="match status" value="2"/>
</dbReference>
<organism evidence="2 3">
    <name type="scientific">Acidihalobacter aeolianus</name>
    <dbReference type="NCBI Taxonomy" id="2792603"/>
    <lineage>
        <taxon>Bacteria</taxon>
        <taxon>Pseudomonadati</taxon>
        <taxon>Pseudomonadota</taxon>
        <taxon>Gammaproteobacteria</taxon>
        <taxon>Chromatiales</taxon>
        <taxon>Ectothiorhodospiraceae</taxon>
        <taxon>Acidihalobacter</taxon>
    </lineage>
</organism>
<dbReference type="GO" id="GO:0005886">
    <property type="term" value="C:plasma membrane"/>
    <property type="evidence" value="ECO:0007669"/>
    <property type="project" value="TreeGrafter"/>
</dbReference>
<dbReference type="RefSeq" id="WP_070072385.1">
    <property type="nucleotide sequence ID" value="NZ_CP017448.1"/>
</dbReference>
<proteinExistence type="predicted"/>
<sequence>MQFTDLLRRRSLWALIYVSLIAYGVYAWLNIPVEVLPAFHLAQVGIVVHDPGASAEEMETLVVRPLEAQLLGLRKLSNLRSTMGSGTAELTARFAAGTDPQLALQSVYGAIDRARSELPAGVNPHAELSGNAINEVADYALQVPAATPLWRARRDVEVRILPALRALPGVQRVDLFGAGAAALWVSPDPARMQAAGITLPQLVHALHAQMLLAPAGQVQLGHQGVLVEARNLPLTPAAVAALPVDGAHGRVPLGSIAHVTLSGIPVHSAVRLDGRPALGLIVFKQPGASTRPVDREIANTLATLHSQLPAHARWVPIYRQSYLVSLIGSDLGRSLLVGGLLALAALGWLLGRQRSIGVLAVSIPTVLLIAVGGLYALGQTLNLLTLGALAVAVGMLLDDAIIVVEAVHLRWERGIEGLAGVRAGLRDILAGDVTGTLTTISAYLPLIVVGGLAGLFTRPFALAMSLALLASLLVSLTLIPAILARTHAVPRPYRSGERFLGRLAAGNARLLNVSLRHPRLGLAAVTILLLLAMAGAALVPMNFLPLPNAGVLLDSFTLPPGTAMDDTVDAVDRISARLRENPAVKTVYARIGSAQGTSYTEHSYAGEIQIVLRRGAAGHDLNALADSLLRHTQLSDVQQSIDTPTIERVGESLSGLPQPFEIAVIGDRIPTLRSLSEQITTRLKRLPDIADVFNNDAYPVTQLRIEPRPQLLYQLGLTPRALFDQVIPLLRGEIVTRVPDGDSRLALYVRLADAGYLDPTNLGWLPVRTQGGWVPLERLAHIRYAVLPNQIRHLDGARAVEILATPQAPLDTVIPQIRHAVSAIHLPAGYRLQIGGLYRQIEHAAWVLGLAMLAAVVLALGIMVVQFGSLRIPLILLLQAPLALTGGLLALIVSGVGLNATGVIGFLTLIGVSLNHGIVLLSYARHYERDEGLAPVEAVRTAVRTRLRPIVLTSLTTVLGMLPIALGWGAGAAPEQGLAVVIMGGVLYSALLSTNFLPALYLRSRLRTLSRQ</sequence>
<feature type="transmembrane region" description="Helical" evidence="1">
    <location>
        <begin position="428"/>
        <end position="456"/>
    </location>
</feature>
<protein>
    <submittedName>
        <fullName evidence="2">Acriflavine resistance protein B</fullName>
    </submittedName>
</protein>
<dbReference type="PRINTS" id="PR00702">
    <property type="entry name" value="ACRIFLAVINRP"/>
</dbReference>
<gene>
    <name evidence="2" type="ORF">BJI67_06770</name>
</gene>
<feature type="transmembrane region" description="Helical" evidence="1">
    <location>
        <begin position="12"/>
        <end position="29"/>
    </location>
</feature>
<feature type="transmembrane region" description="Helical" evidence="1">
    <location>
        <begin position="462"/>
        <end position="484"/>
    </location>
</feature>
<feature type="transmembrane region" description="Helical" evidence="1">
    <location>
        <begin position="844"/>
        <end position="867"/>
    </location>
</feature>
<keyword evidence="1" id="KW-0812">Transmembrane</keyword>
<dbReference type="Gene3D" id="3.30.70.1440">
    <property type="entry name" value="Multidrug efflux transporter AcrB pore domain"/>
    <property type="match status" value="1"/>
</dbReference>
<feature type="transmembrane region" description="Helical" evidence="1">
    <location>
        <begin position="874"/>
        <end position="897"/>
    </location>
</feature>
<keyword evidence="1" id="KW-0472">Membrane</keyword>
<evidence type="ECO:0000256" key="1">
    <source>
        <dbReference type="SAM" id="Phobius"/>
    </source>
</evidence>
<feature type="transmembrane region" description="Helical" evidence="1">
    <location>
        <begin position="950"/>
        <end position="971"/>
    </location>
</feature>
<dbReference type="Pfam" id="PF00873">
    <property type="entry name" value="ACR_tran"/>
    <property type="match status" value="1"/>
</dbReference>
<feature type="transmembrane region" description="Helical" evidence="1">
    <location>
        <begin position="520"/>
        <end position="539"/>
    </location>
</feature>
<name>A0A1D8K769_9GAMM</name>
<dbReference type="Gene3D" id="1.20.1640.10">
    <property type="entry name" value="Multidrug efflux transporter AcrB transmembrane domain"/>
    <property type="match status" value="2"/>
</dbReference>
<dbReference type="SUPFAM" id="SSF82714">
    <property type="entry name" value="Multidrug efflux transporter AcrB TolC docking domain, DN and DC subdomains"/>
    <property type="match status" value="2"/>
</dbReference>
<dbReference type="InterPro" id="IPR027463">
    <property type="entry name" value="AcrB_DN_DC_subdom"/>
</dbReference>
<dbReference type="SUPFAM" id="SSF82693">
    <property type="entry name" value="Multidrug efflux transporter AcrB pore domain, PN1, PN2, PC1 and PC2 subdomains"/>
    <property type="match status" value="3"/>
</dbReference>
<dbReference type="Gene3D" id="3.30.2090.10">
    <property type="entry name" value="Multidrug efflux transporter AcrB TolC docking domain, DN and DC subdomains"/>
    <property type="match status" value="2"/>
</dbReference>
<dbReference type="EMBL" id="CP017448">
    <property type="protein sequence ID" value="AOV16802.1"/>
    <property type="molecule type" value="Genomic_DNA"/>
</dbReference>
<keyword evidence="1" id="KW-1133">Transmembrane helix</keyword>
<feature type="transmembrane region" description="Helical" evidence="1">
    <location>
        <begin position="977"/>
        <end position="1002"/>
    </location>
</feature>
<feature type="transmembrane region" description="Helical" evidence="1">
    <location>
        <begin position="331"/>
        <end position="350"/>
    </location>
</feature>
<evidence type="ECO:0000313" key="3">
    <source>
        <dbReference type="Proteomes" id="UP000095342"/>
    </source>
</evidence>
<feature type="transmembrane region" description="Helical" evidence="1">
    <location>
        <begin position="357"/>
        <end position="377"/>
    </location>
</feature>
<dbReference type="GO" id="GO:0042910">
    <property type="term" value="F:xenobiotic transmembrane transporter activity"/>
    <property type="evidence" value="ECO:0007669"/>
    <property type="project" value="TreeGrafter"/>
</dbReference>
<dbReference type="Gene3D" id="3.30.70.1320">
    <property type="entry name" value="Multidrug efflux transporter AcrB pore domain like"/>
    <property type="match status" value="1"/>
</dbReference>
<accession>A0A1D8K769</accession>
<dbReference type="KEGG" id="aaeo:BJI67_06770"/>